<evidence type="ECO:0000313" key="2">
    <source>
        <dbReference type="Proteomes" id="UP000008311"/>
    </source>
</evidence>
<protein>
    <submittedName>
        <fullName evidence="1">Uncharacterized protein</fullName>
    </submittedName>
</protein>
<proteinExistence type="predicted"/>
<dbReference type="AlphaFoldDB" id="B9SG14"/>
<name>B9SG14_RICCO</name>
<accession>B9SG14</accession>
<evidence type="ECO:0000313" key="1">
    <source>
        <dbReference type="EMBL" id="EEF37430.1"/>
    </source>
</evidence>
<dbReference type="InParanoid" id="B9SG14"/>
<sequence>MVYTSAEVETRSLTSFEDLESEVASIDVEARLVVASWAVFCWPVDGDGKGLLPLARVVFVERIKTKNTIRAKEKRLIVVGVGGGMSLLLDSI</sequence>
<dbReference type="EMBL" id="EQ973948">
    <property type="protein sequence ID" value="EEF37430.1"/>
    <property type="molecule type" value="Genomic_DNA"/>
</dbReference>
<keyword evidence="2" id="KW-1185">Reference proteome</keyword>
<gene>
    <name evidence="1" type="ORF">RCOM_1154310</name>
</gene>
<organism evidence="1 2">
    <name type="scientific">Ricinus communis</name>
    <name type="common">Castor bean</name>
    <dbReference type="NCBI Taxonomy" id="3988"/>
    <lineage>
        <taxon>Eukaryota</taxon>
        <taxon>Viridiplantae</taxon>
        <taxon>Streptophyta</taxon>
        <taxon>Embryophyta</taxon>
        <taxon>Tracheophyta</taxon>
        <taxon>Spermatophyta</taxon>
        <taxon>Magnoliopsida</taxon>
        <taxon>eudicotyledons</taxon>
        <taxon>Gunneridae</taxon>
        <taxon>Pentapetalae</taxon>
        <taxon>rosids</taxon>
        <taxon>fabids</taxon>
        <taxon>Malpighiales</taxon>
        <taxon>Euphorbiaceae</taxon>
        <taxon>Acalyphoideae</taxon>
        <taxon>Acalypheae</taxon>
        <taxon>Ricinus</taxon>
    </lineage>
</organism>
<dbReference type="Proteomes" id="UP000008311">
    <property type="component" value="Unassembled WGS sequence"/>
</dbReference>
<reference evidence="2" key="1">
    <citation type="journal article" date="2010" name="Nat. Biotechnol.">
        <title>Draft genome sequence of the oilseed species Ricinus communis.</title>
        <authorList>
            <person name="Chan A.P."/>
            <person name="Crabtree J."/>
            <person name="Zhao Q."/>
            <person name="Lorenzi H."/>
            <person name="Orvis J."/>
            <person name="Puiu D."/>
            <person name="Melake-Berhan A."/>
            <person name="Jones K.M."/>
            <person name="Redman J."/>
            <person name="Chen G."/>
            <person name="Cahoon E.B."/>
            <person name="Gedil M."/>
            <person name="Stanke M."/>
            <person name="Haas B.J."/>
            <person name="Wortman J.R."/>
            <person name="Fraser-Liggett C.M."/>
            <person name="Ravel J."/>
            <person name="Rabinowicz P.D."/>
        </authorList>
    </citation>
    <scope>NUCLEOTIDE SEQUENCE [LARGE SCALE GENOMIC DNA]</scope>
    <source>
        <strain evidence="2">cv. Hale</strain>
    </source>
</reference>